<comment type="caution">
    <text evidence="1">The sequence shown here is derived from an EMBL/GenBank/DDBJ whole genome shotgun (WGS) entry which is preliminary data.</text>
</comment>
<organism evidence="1 2">
    <name type="scientific">Anthostomella pinea</name>
    <dbReference type="NCBI Taxonomy" id="933095"/>
    <lineage>
        <taxon>Eukaryota</taxon>
        <taxon>Fungi</taxon>
        <taxon>Dikarya</taxon>
        <taxon>Ascomycota</taxon>
        <taxon>Pezizomycotina</taxon>
        <taxon>Sordariomycetes</taxon>
        <taxon>Xylariomycetidae</taxon>
        <taxon>Xylariales</taxon>
        <taxon>Xylariaceae</taxon>
        <taxon>Anthostomella</taxon>
    </lineage>
</organism>
<gene>
    <name evidence="1" type="ORF">KHLLAP_LOCUS4873</name>
</gene>
<dbReference type="Proteomes" id="UP001295740">
    <property type="component" value="Unassembled WGS sequence"/>
</dbReference>
<proteinExistence type="predicted"/>
<reference evidence="1" key="1">
    <citation type="submission" date="2023-10" db="EMBL/GenBank/DDBJ databases">
        <authorList>
            <person name="Hackl T."/>
        </authorList>
    </citation>
    <scope>NUCLEOTIDE SEQUENCE</scope>
</reference>
<keyword evidence="2" id="KW-1185">Reference proteome</keyword>
<name>A0AAI8VHA5_9PEZI</name>
<dbReference type="EMBL" id="CAUWAG010000006">
    <property type="protein sequence ID" value="CAJ2504405.1"/>
    <property type="molecule type" value="Genomic_DNA"/>
</dbReference>
<protein>
    <submittedName>
        <fullName evidence="1">Uu.00g117990.m01.CDS01</fullName>
    </submittedName>
</protein>
<sequence length="106" mass="12088">MGRGYMAMPALLTKHFSESILNYSESWNSPLLGALKIDVLNYVVEDPHSKELGWMVNWMLIPADNRSPIVPKEYRNTLDVVFETCIKLASVADHFKIPKLRDLALI</sequence>
<evidence type="ECO:0000313" key="1">
    <source>
        <dbReference type="EMBL" id="CAJ2504405.1"/>
    </source>
</evidence>
<accession>A0AAI8VHA5</accession>
<dbReference type="AlphaFoldDB" id="A0AAI8VHA5"/>
<evidence type="ECO:0000313" key="2">
    <source>
        <dbReference type="Proteomes" id="UP001295740"/>
    </source>
</evidence>